<keyword evidence="3" id="KW-1185">Reference proteome</keyword>
<reference evidence="2 3" key="1">
    <citation type="submission" date="2022-11" db="EMBL/GenBank/DDBJ databases">
        <title>Whole genome sequence of Eschrichtius robustus ER-17-0199.</title>
        <authorList>
            <person name="Bruniche-Olsen A."/>
            <person name="Black A.N."/>
            <person name="Fields C.J."/>
            <person name="Walden K."/>
            <person name="Dewoody J.A."/>
        </authorList>
    </citation>
    <scope>NUCLEOTIDE SEQUENCE [LARGE SCALE GENOMIC DNA]</scope>
    <source>
        <strain evidence="2">ER-17-0199</strain>
        <tissue evidence="2">Blubber</tissue>
    </source>
</reference>
<dbReference type="AlphaFoldDB" id="A0AB34G728"/>
<accession>A0AB34G728</accession>
<dbReference type="PANTHER" id="PTHR45913:SF19">
    <property type="entry name" value="LOW QUALITY PROTEIN: ZINC FINGER BED DOMAIN-CONTAINING PROTEIN 5-LIKE"/>
    <property type="match status" value="1"/>
</dbReference>
<feature type="region of interest" description="Disordered" evidence="1">
    <location>
        <begin position="1"/>
        <end position="26"/>
    </location>
</feature>
<dbReference type="Proteomes" id="UP001159641">
    <property type="component" value="Unassembled WGS sequence"/>
</dbReference>
<evidence type="ECO:0000313" key="2">
    <source>
        <dbReference type="EMBL" id="KAJ8775652.1"/>
    </source>
</evidence>
<comment type="caution">
    <text evidence="2">The sequence shown here is derived from an EMBL/GenBank/DDBJ whole genome shotgun (WGS) entry which is preliminary data.</text>
</comment>
<feature type="compositionally biased region" description="Basic and acidic residues" evidence="1">
    <location>
        <begin position="11"/>
        <end position="26"/>
    </location>
</feature>
<proteinExistence type="predicted"/>
<sequence>MWRPTIQQSHETFKTASPHEDQAPSLKDKPLEFFKGKKCKDEEQKQLLKDTTSSNVSALRASCLVANRIAKARKPFTVDEELILSAAKDICRELLGEATVQKVAHVPLSASALTRRIDEIAEDIEAQLFERINESLWYTIQVDESTDVDKATMLVFVRYIFQEDVHGDMLCALLLPTNTTAAELFKSLNDYKSGKQNWSFCVGMCADGAAAMTGRLSGFTTQVKEVVPECESTQCHP</sequence>
<evidence type="ECO:0008006" key="4">
    <source>
        <dbReference type="Google" id="ProtNLM"/>
    </source>
</evidence>
<feature type="compositionally biased region" description="Polar residues" evidence="1">
    <location>
        <begin position="1"/>
        <end position="10"/>
    </location>
</feature>
<organism evidence="2 3">
    <name type="scientific">Eschrichtius robustus</name>
    <name type="common">California gray whale</name>
    <name type="synonym">Eschrichtius gibbosus</name>
    <dbReference type="NCBI Taxonomy" id="9764"/>
    <lineage>
        <taxon>Eukaryota</taxon>
        <taxon>Metazoa</taxon>
        <taxon>Chordata</taxon>
        <taxon>Craniata</taxon>
        <taxon>Vertebrata</taxon>
        <taxon>Euteleostomi</taxon>
        <taxon>Mammalia</taxon>
        <taxon>Eutheria</taxon>
        <taxon>Laurasiatheria</taxon>
        <taxon>Artiodactyla</taxon>
        <taxon>Whippomorpha</taxon>
        <taxon>Cetacea</taxon>
        <taxon>Mysticeti</taxon>
        <taxon>Eschrichtiidae</taxon>
        <taxon>Eschrichtius</taxon>
    </lineage>
</organism>
<evidence type="ECO:0000256" key="1">
    <source>
        <dbReference type="SAM" id="MobiDB-lite"/>
    </source>
</evidence>
<evidence type="ECO:0000313" key="3">
    <source>
        <dbReference type="Proteomes" id="UP001159641"/>
    </source>
</evidence>
<name>A0AB34G728_ESCRO</name>
<dbReference type="PANTHER" id="PTHR45913">
    <property type="entry name" value="EPM2A-INTERACTING PROTEIN 1"/>
    <property type="match status" value="1"/>
</dbReference>
<gene>
    <name evidence="2" type="ORF">J1605_016200</name>
</gene>
<protein>
    <recommendedName>
        <fullName evidence="4">Zinc finger BED domain-containing protein 5</fullName>
    </recommendedName>
</protein>
<dbReference type="EMBL" id="JAIQCJ010002596">
    <property type="protein sequence ID" value="KAJ8775652.1"/>
    <property type="molecule type" value="Genomic_DNA"/>
</dbReference>